<dbReference type="SMART" id="SM00185">
    <property type="entry name" value="ARM"/>
    <property type="match status" value="3"/>
</dbReference>
<dbReference type="Pfam" id="PF23744">
    <property type="entry name" value="ARM_LRRK2"/>
    <property type="match status" value="1"/>
</dbReference>
<dbReference type="PANTHER" id="PTHR22895:SF0">
    <property type="entry name" value="ARMADILLO REPEAT-CONTAINING PROTEIN 6"/>
    <property type="match status" value="1"/>
</dbReference>
<dbReference type="InterPro" id="IPR056597">
    <property type="entry name" value="ARM_LRRK2"/>
</dbReference>
<keyword evidence="1" id="KW-0677">Repeat</keyword>
<dbReference type="InterPro" id="IPR000225">
    <property type="entry name" value="Armadillo"/>
</dbReference>
<reference evidence="5" key="1">
    <citation type="journal article" date="2015" name="PLoS Genet.">
        <title>Genome Sequence and Transcriptome Analyses of Chrysochromulina tobin: Metabolic Tools for Enhanced Algal Fitness in the Prominent Order Prymnesiales (Haptophyceae).</title>
        <authorList>
            <person name="Hovde B.T."/>
            <person name="Deodato C.R."/>
            <person name="Hunsperger H.M."/>
            <person name="Ryken S.A."/>
            <person name="Yost W."/>
            <person name="Jha R.K."/>
            <person name="Patterson J."/>
            <person name="Monnat R.J. Jr."/>
            <person name="Barlow S.B."/>
            <person name="Starkenburg S.R."/>
            <person name="Cattolico R.A."/>
        </authorList>
    </citation>
    <scope>NUCLEOTIDE SEQUENCE</scope>
    <source>
        <strain evidence="5">CCMP291</strain>
    </source>
</reference>
<dbReference type="InterPro" id="IPR011989">
    <property type="entry name" value="ARM-like"/>
</dbReference>
<name>A0A0M0J7P7_9EUKA</name>
<accession>A0A0M0J7P7</accession>
<evidence type="ECO:0000313" key="4">
    <source>
        <dbReference type="EMBL" id="KOO22475.1"/>
    </source>
</evidence>
<sequence>MVASPANAEVQHDGCFALLKIANGSATRKKAVIVAGGPAAIVAAMQQHAADANVQRGGCFALMAIASGDATCNQAVMHTGALAAIVAAMKLHAADANVQRGGCFALRALANGGDDKGKRAVMDAGGPAAIVAAMKQHVASAEVQCGGCDALGAVAYGDATCDQALVHVLQAQLAAAQDANARLLADCERARRATLARFIETNDVATPAGVMSIAAGPFTHYSNAYQNALQSCFTTVEIWNAEQPHVTAPFHVEVGMLRQLTVLGAGFT</sequence>
<feature type="domain" description="LRRK2 ARM repeat" evidence="3">
    <location>
        <begin position="42"/>
        <end position="183"/>
    </location>
</feature>
<protein>
    <recommendedName>
        <fullName evidence="3">LRRK2 ARM repeat domain-containing protein</fullName>
    </recommendedName>
</protein>
<dbReference type="OrthoDB" id="449062at2759"/>
<dbReference type="AlphaFoldDB" id="A0A0M0J7P7"/>
<dbReference type="PANTHER" id="PTHR22895">
    <property type="entry name" value="ARMADILLO REPEAT-CONTAINING PROTEIN 6"/>
    <property type="match status" value="1"/>
</dbReference>
<dbReference type="Proteomes" id="UP000037460">
    <property type="component" value="Unassembled WGS sequence"/>
</dbReference>
<gene>
    <name evidence="4" type="ORF">Ctob_001452</name>
</gene>
<evidence type="ECO:0000256" key="2">
    <source>
        <dbReference type="SAM" id="Coils"/>
    </source>
</evidence>
<keyword evidence="5" id="KW-1185">Reference proteome</keyword>
<evidence type="ECO:0000259" key="3">
    <source>
        <dbReference type="Pfam" id="PF23744"/>
    </source>
</evidence>
<evidence type="ECO:0000256" key="1">
    <source>
        <dbReference type="ARBA" id="ARBA00022737"/>
    </source>
</evidence>
<keyword evidence="2" id="KW-0175">Coiled coil</keyword>
<dbReference type="Gene3D" id="1.25.10.10">
    <property type="entry name" value="Leucine-rich Repeat Variant"/>
    <property type="match status" value="1"/>
</dbReference>
<organism evidence="4 5">
    <name type="scientific">Chrysochromulina tobinii</name>
    <dbReference type="NCBI Taxonomy" id="1460289"/>
    <lineage>
        <taxon>Eukaryota</taxon>
        <taxon>Haptista</taxon>
        <taxon>Haptophyta</taxon>
        <taxon>Prymnesiophyceae</taxon>
        <taxon>Prymnesiales</taxon>
        <taxon>Chrysochromulinaceae</taxon>
        <taxon>Chrysochromulina</taxon>
    </lineage>
</organism>
<feature type="coiled-coil region" evidence="2">
    <location>
        <begin position="166"/>
        <end position="193"/>
    </location>
</feature>
<comment type="caution">
    <text evidence="4">The sequence shown here is derived from an EMBL/GenBank/DDBJ whole genome shotgun (WGS) entry which is preliminary data.</text>
</comment>
<dbReference type="EMBL" id="JWZX01003274">
    <property type="protein sequence ID" value="KOO22475.1"/>
    <property type="molecule type" value="Genomic_DNA"/>
</dbReference>
<dbReference type="SUPFAM" id="SSF48371">
    <property type="entry name" value="ARM repeat"/>
    <property type="match status" value="1"/>
</dbReference>
<proteinExistence type="predicted"/>
<evidence type="ECO:0000313" key="5">
    <source>
        <dbReference type="Proteomes" id="UP000037460"/>
    </source>
</evidence>
<dbReference type="InterPro" id="IPR016024">
    <property type="entry name" value="ARM-type_fold"/>
</dbReference>